<proteinExistence type="predicted"/>
<organism evidence="2 3">
    <name type="scientific">Candidatus Kapaibacterium thiocyanatum</name>
    <dbReference type="NCBI Taxonomy" id="1895771"/>
    <lineage>
        <taxon>Bacteria</taxon>
        <taxon>Pseudomonadati</taxon>
        <taxon>Candidatus Kapaibacteriota</taxon>
        <taxon>Candidatus Kapaibacteriia</taxon>
        <taxon>Candidatus Kapaibacteriales</taxon>
        <taxon>Candidatus Kapaibacteriaceae</taxon>
        <taxon>Candidatus Kapaibacterium</taxon>
    </lineage>
</organism>
<dbReference type="EMBL" id="MKVH01000021">
    <property type="protein sequence ID" value="OJX57736.1"/>
    <property type="molecule type" value="Genomic_DNA"/>
</dbReference>
<name>A0A1M3KZ23_9BACT</name>
<comment type="caution">
    <text evidence="2">The sequence shown here is derived from an EMBL/GenBank/DDBJ whole genome shotgun (WGS) entry which is preliminary data.</text>
</comment>
<dbReference type="CDD" id="cd00093">
    <property type="entry name" value="HTH_XRE"/>
    <property type="match status" value="1"/>
</dbReference>
<reference evidence="2 3" key="1">
    <citation type="submission" date="2016-09" db="EMBL/GenBank/DDBJ databases">
        <title>Genome-resolved meta-omics ties microbial dynamics to process performance in biotechnology for thiocyanate degradation.</title>
        <authorList>
            <person name="Kantor R.S."/>
            <person name="Huddy R.J."/>
            <person name="Iyer R."/>
            <person name="Thomas B.C."/>
            <person name="Brown C.T."/>
            <person name="Anantharaman K."/>
            <person name="Tringe S."/>
            <person name="Hettich R.L."/>
            <person name="Harrison S.T."/>
            <person name="Banfield J.F."/>
        </authorList>
    </citation>
    <scope>NUCLEOTIDE SEQUENCE [LARGE SCALE GENOMIC DNA]</scope>
    <source>
        <strain evidence="2">59-99</strain>
    </source>
</reference>
<evidence type="ECO:0000313" key="2">
    <source>
        <dbReference type="EMBL" id="OJX57736.1"/>
    </source>
</evidence>
<gene>
    <name evidence="2" type="ORF">BGO89_07125</name>
</gene>
<feature type="region of interest" description="Disordered" evidence="1">
    <location>
        <begin position="96"/>
        <end position="213"/>
    </location>
</feature>
<evidence type="ECO:0000313" key="3">
    <source>
        <dbReference type="Proteomes" id="UP000184233"/>
    </source>
</evidence>
<dbReference type="AlphaFoldDB" id="A0A1M3KZ23"/>
<sequence>MTADELRETLRVAGYTQAEFARELDRSESFVSNLARGHTPMQLRYIQALRSMMGDEVFDASIRNARRCIVKGECDRAATRLSRRVTGGVRVRVTLNGAEDDEEQPRPRRTYVLSDDVVVSRPDEDEEDLDDEDIQDTLEDDDDTLEDDGLEDDDGSDDEDDDTLDDNDSDDVDDDSDGEGDDSEDEEEYDDDTSDDDDEYDDEDEEYDDDEGR</sequence>
<dbReference type="InterPro" id="IPR001387">
    <property type="entry name" value="Cro/C1-type_HTH"/>
</dbReference>
<evidence type="ECO:0000256" key="1">
    <source>
        <dbReference type="SAM" id="MobiDB-lite"/>
    </source>
</evidence>
<dbReference type="Proteomes" id="UP000184233">
    <property type="component" value="Unassembled WGS sequence"/>
</dbReference>
<protein>
    <submittedName>
        <fullName evidence="2">Uncharacterized protein</fullName>
    </submittedName>
</protein>
<feature type="compositionally biased region" description="Acidic residues" evidence="1">
    <location>
        <begin position="123"/>
        <end position="213"/>
    </location>
</feature>
<dbReference type="InterPro" id="IPR010982">
    <property type="entry name" value="Lambda_DNA-bd_dom_sf"/>
</dbReference>
<dbReference type="SUPFAM" id="SSF47413">
    <property type="entry name" value="lambda repressor-like DNA-binding domains"/>
    <property type="match status" value="1"/>
</dbReference>
<dbReference type="GO" id="GO:0003677">
    <property type="term" value="F:DNA binding"/>
    <property type="evidence" value="ECO:0007669"/>
    <property type="project" value="InterPro"/>
</dbReference>
<accession>A0A1M3KZ23</accession>